<dbReference type="InterPro" id="IPR023210">
    <property type="entry name" value="NADP_OxRdtase_dom"/>
</dbReference>
<dbReference type="PROSITE" id="PS00798">
    <property type="entry name" value="ALDOKETO_REDUCTASE_1"/>
    <property type="match status" value="1"/>
</dbReference>
<dbReference type="PANTHER" id="PTHR43827">
    <property type="entry name" value="2,5-DIKETO-D-GLUCONIC ACID REDUCTASE"/>
    <property type="match status" value="1"/>
</dbReference>
<evidence type="ECO:0000313" key="9">
    <source>
        <dbReference type="RefSeq" id="XP_013405354.1"/>
    </source>
</evidence>
<sequence length="289" mass="32592">MRHVVLNTGCSMPILGLGTFRITGSEQMRKTLEAALSSGYRSIDTAGGYNNEKDIGHSLQKLMPKCGLERKNVFLTSKLAPRDQGSEKCRQACLKSISDLQCGYLDLYLIHWPGAQGFQHSDDGNRTLRRQSWEEMQKMHQEGLIKSIGVSNYTPRHMEELLQNSDICPAVLQIEHHPHLIQHELVKMCRSKGILFQAYSSLGTTSDTNKLLSDPAVKAVAAQKKKTVAQVLLRWAVQQGIGVIPKSTNPSHIRENMDIFDMELMQEEMQTLNSLDTQKHYCWDPNTIT</sequence>
<evidence type="ECO:0000259" key="7">
    <source>
        <dbReference type="Pfam" id="PF00248"/>
    </source>
</evidence>
<dbReference type="PROSITE" id="PS00062">
    <property type="entry name" value="ALDOKETO_REDUCTASE_2"/>
    <property type="match status" value="1"/>
</dbReference>
<dbReference type="InterPro" id="IPR018170">
    <property type="entry name" value="Aldo/ket_reductase_CS"/>
</dbReference>
<protein>
    <submittedName>
        <fullName evidence="9">Uncharacterized protein LOC106170151 isoform X2</fullName>
    </submittedName>
</protein>
<dbReference type="Pfam" id="PF00248">
    <property type="entry name" value="Aldo_ket_red"/>
    <property type="match status" value="1"/>
</dbReference>
<evidence type="ECO:0000256" key="6">
    <source>
        <dbReference type="PIRSR" id="PIRSR000097-3"/>
    </source>
</evidence>
<dbReference type="OrthoDB" id="416253at2759"/>
<evidence type="ECO:0000256" key="3">
    <source>
        <dbReference type="ARBA" id="ARBA00023002"/>
    </source>
</evidence>
<feature type="domain" description="NADP-dependent oxidoreductase" evidence="7">
    <location>
        <begin position="15"/>
        <end position="276"/>
    </location>
</feature>
<dbReference type="OMA" id="PRIHLGV"/>
<organism evidence="8 9">
    <name type="scientific">Lingula anatina</name>
    <name type="common">Brachiopod</name>
    <name type="synonym">Lingula unguis</name>
    <dbReference type="NCBI Taxonomy" id="7574"/>
    <lineage>
        <taxon>Eukaryota</taxon>
        <taxon>Metazoa</taxon>
        <taxon>Spiralia</taxon>
        <taxon>Lophotrochozoa</taxon>
        <taxon>Brachiopoda</taxon>
        <taxon>Linguliformea</taxon>
        <taxon>Lingulata</taxon>
        <taxon>Lingulida</taxon>
        <taxon>Linguloidea</taxon>
        <taxon>Lingulidae</taxon>
        <taxon>Lingula</taxon>
    </lineage>
</organism>
<dbReference type="GeneID" id="106170151"/>
<feature type="site" description="Lowers pKa of active site Tyr" evidence="6">
    <location>
        <position position="78"/>
    </location>
</feature>
<dbReference type="STRING" id="7574.A0A1S3J687"/>
<evidence type="ECO:0000256" key="5">
    <source>
        <dbReference type="PIRSR" id="PIRSR000097-2"/>
    </source>
</evidence>
<accession>A0A1S3J687</accession>
<evidence type="ECO:0000313" key="8">
    <source>
        <dbReference type="Proteomes" id="UP000085678"/>
    </source>
</evidence>
<dbReference type="PRINTS" id="PR00069">
    <property type="entry name" value="ALDKETRDTASE"/>
</dbReference>
<dbReference type="SUPFAM" id="SSF51430">
    <property type="entry name" value="NAD(P)-linked oxidoreductase"/>
    <property type="match status" value="1"/>
</dbReference>
<dbReference type="FunFam" id="3.20.20.100:FF:000002">
    <property type="entry name" value="2,5-diketo-D-gluconic acid reductase A"/>
    <property type="match status" value="1"/>
</dbReference>
<dbReference type="Proteomes" id="UP000085678">
    <property type="component" value="Unplaced"/>
</dbReference>
<gene>
    <name evidence="9" type="primary">LOC106170151</name>
</gene>
<reference evidence="9" key="1">
    <citation type="submission" date="2025-08" db="UniProtKB">
        <authorList>
            <consortium name="RefSeq"/>
        </authorList>
    </citation>
    <scope>IDENTIFICATION</scope>
    <source>
        <tissue evidence="9">Gonads</tissue>
    </source>
</reference>
<dbReference type="InterPro" id="IPR036812">
    <property type="entry name" value="NAD(P)_OxRdtase_dom_sf"/>
</dbReference>
<dbReference type="KEGG" id="lak:106170151"/>
<dbReference type="InterPro" id="IPR020471">
    <property type="entry name" value="AKR"/>
</dbReference>
<name>A0A1S3J687_LINAN</name>
<dbReference type="InParanoid" id="A0A1S3J687"/>
<proteinExistence type="inferred from homology"/>
<feature type="active site" description="Proton donor" evidence="4">
    <location>
        <position position="49"/>
    </location>
</feature>
<evidence type="ECO:0000256" key="4">
    <source>
        <dbReference type="PIRSR" id="PIRSR000097-1"/>
    </source>
</evidence>
<dbReference type="GO" id="GO:0016616">
    <property type="term" value="F:oxidoreductase activity, acting on the CH-OH group of donors, NAD or NADP as acceptor"/>
    <property type="evidence" value="ECO:0007669"/>
    <property type="project" value="UniProtKB-ARBA"/>
</dbReference>
<dbReference type="Gene3D" id="3.20.20.100">
    <property type="entry name" value="NADP-dependent oxidoreductase domain"/>
    <property type="match status" value="1"/>
</dbReference>
<feature type="binding site" evidence="5">
    <location>
        <position position="111"/>
    </location>
    <ligand>
        <name>substrate</name>
    </ligand>
</feature>
<dbReference type="CDD" id="cd19136">
    <property type="entry name" value="AKR_DrGR-like"/>
    <property type="match status" value="1"/>
</dbReference>
<keyword evidence="2" id="KW-0521">NADP</keyword>
<dbReference type="AlphaFoldDB" id="A0A1S3J687"/>
<evidence type="ECO:0000256" key="1">
    <source>
        <dbReference type="ARBA" id="ARBA00007905"/>
    </source>
</evidence>
<evidence type="ECO:0000256" key="2">
    <source>
        <dbReference type="ARBA" id="ARBA00022857"/>
    </source>
</evidence>
<dbReference type="PANTHER" id="PTHR43827:SF3">
    <property type="entry name" value="NADP-DEPENDENT OXIDOREDUCTASE DOMAIN-CONTAINING PROTEIN"/>
    <property type="match status" value="1"/>
</dbReference>
<dbReference type="RefSeq" id="XP_013405354.1">
    <property type="nucleotide sequence ID" value="XM_013549900.1"/>
</dbReference>
<keyword evidence="8" id="KW-1185">Reference proteome</keyword>
<comment type="similarity">
    <text evidence="1">Belongs to the aldo/keto reductase family.</text>
</comment>
<keyword evidence="3" id="KW-0560">Oxidoreductase</keyword>
<dbReference type="PIRSF" id="PIRSF000097">
    <property type="entry name" value="AKR"/>
    <property type="match status" value="1"/>
</dbReference>